<gene>
    <name evidence="1" type="ORF">F5891DRAFT_984931</name>
</gene>
<dbReference type="AlphaFoldDB" id="A0AAD4HFF9"/>
<dbReference type="EMBL" id="JABBWK010000078">
    <property type="protein sequence ID" value="KAG1894552.1"/>
    <property type="molecule type" value="Genomic_DNA"/>
</dbReference>
<accession>A0AAD4HFF9</accession>
<name>A0AAD4HFF9_9AGAM</name>
<evidence type="ECO:0000313" key="2">
    <source>
        <dbReference type="Proteomes" id="UP001195769"/>
    </source>
</evidence>
<keyword evidence="2" id="KW-1185">Reference proteome</keyword>
<evidence type="ECO:0000313" key="1">
    <source>
        <dbReference type="EMBL" id="KAG1894552.1"/>
    </source>
</evidence>
<dbReference type="Proteomes" id="UP001195769">
    <property type="component" value="Unassembled WGS sequence"/>
</dbReference>
<proteinExistence type="predicted"/>
<dbReference type="GeneID" id="64671818"/>
<sequence>MFPTRCSTLEEEMGMLLLIGTLMPALAALANLTHKLQLVYSPMKYIIERIMMMHSIYSRWQIRMALFPSSSSSLEALLAEKDQWLQDFKFHKELLDFCMLRHVTVLDLYLSWHPVKVEQGF</sequence>
<organism evidence="1 2">
    <name type="scientific">Suillus fuscotomentosus</name>
    <dbReference type="NCBI Taxonomy" id="1912939"/>
    <lineage>
        <taxon>Eukaryota</taxon>
        <taxon>Fungi</taxon>
        <taxon>Dikarya</taxon>
        <taxon>Basidiomycota</taxon>
        <taxon>Agaricomycotina</taxon>
        <taxon>Agaricomycetes</taxon>
        <taxon>Agaricomycetidae</taxon>
        <taxon>Boletales</taxon>
        <taxon>Suillineae</taxon>
        <taxon>Suillaceae</taxon>
        <taxon>Suillus</taxon>
    </lineage>
</organism>
<protein>
    <submittedName>
        <fullName evidence="1">Uncharacterized protein</fullName>
    </submittedName>
</protein>
<comment type="caution">
    <text evidence="1">The sequence shown here is derived from an EMBL/GenBank/DDBJ whole genome shotgun (WGS) entry which is preliminary data.</text>
</comment>
<dbReference type="RefSeq" id="XP_041220128.1">
    <property type="nucleotide sequence ID" value="XM_041377520.1"/>
</dbReference>
<reference evidence="1" key="1">
    <citation type="journal article" date="2020" name="New Phytol.">
        <title>Comparative genomics reveals dynamic genome evolution in host specialist ectomycorrhizal fungi.</title>
        <authorList>
            <person name="Lofgren L.A."/>
            <person name="Nguyen N.H."/>
            <person name="Vilgalys R."/>
            <person name="Ruytinx J."/>
            <person name="Liao H.L."/>
            <person name="Branco S."/>
            <person name="Kuo A."/>
            <person name="LaButti K."/>
            <person name="Lipzen A."/>
            <person name="Andreopoulos W."/>
            <person name="Pangilinan J."/>
            <person name="Riley R."/>
            <person name="Hundley H."/>
            <person name="Na H."/>
            <person name="Barry K."/>
            <person name="Grigoriev I.V."/>
            <person name="Stajich J.E."/>
            <person name="Kennedy P.G."/>
        </authorList>
    </citation>
    <scope>NUCLEOTIDE SEQUENCE</scope>
    <source>
        <strain evidence="1">FC203</strain>
    </source>
</reference>